<dbReference type="NCBIfam" id="NF040720">
    <property type="entry name" value="MptN_Meth"/>
    <property type="match status" value="1"/>
</dbReference>
<name>A0A7Z8KP75_9EURY</name>
<dbReference type="SUPFAM" id="SSF52440">
    <property type="entry name" value="PreATP-grasp domain"/>
    <property type="match status" value="1"/>
</dbReference>
<dbReference type="Proteomes" id="UP000319335">
    <property type="component" value="Unassembled WGS sequence"/>
</dbReference>
<keyword evidence="3 4" id="KW-0067">ATP-binding</keyword>
<dbReference type="InterPro" id="IPR013651">
    <property type="entry name" value="ATP-grasp_RimK-type"/>
</dbReference>
<gene>
    <name evidence="6" type="ORF">FKV42_06200</name>
</gene>
<dbReference type="PANTHER" id="PTHR21621:SF0">
    <property type="entry name" value="BETA-CITRYLGLUTAMATE SYNTHASE B-RELATED"/>
    <property type="match status" value="1"/>
</dbReference>
<dbReference type="NCBIfam" id="TIGR00768">
    <property type="entry name" value="rimK_fam"/>
    <property type="match status" value="1"/>
</dbReference>
<dbReference type="GO" id="GO:0046872">
    <property type="term" value="F:metal ion binding"/>
    <property type="evidence" value="ECO:0007669"/>
    <property type="project" value="UniProtKB-KW"/>
</dbReference>
<evidence type="ECO:0000256" key="2">
    <source>
        <dbReference type="ARBA" id="ARBA00022741"/>
    </source>
</evidence>
<dbReference type="PANTHER" id="PTHR21621">
    <property type="entry name" value="RIBOSOMAL PROTEIN S6 MODIFICATION PROTEIN"/>
    <property type="match status" value="1"/>
</dbReference>
<dbReference type="RefSeq" id="WP_154809371.1">
    <property type="nucleotide sequence ID" value="NZ_VIAQ01000012.1"/>
</dbReference>
<dbReference type="AlphaFoldDB" id="A0A7Z8KP75"/>
<dbReference type="InterPro" id="IPR053432">
    <property type="entry name" value="THMPT_Glu_ligase"/>
</dbReference>
<dbReference type="Pfam" id="PF08443">
    <property type="entry name" value="RimK"/>
    <property type="match status" value="1"/>
</dbReference>
<keyword evidence="1" id="KW-0479">Metal-binding</keyword>
<feature type="domain" description="ATP-grasp" evidence="5">
    <location>
        <begin position="108"/>
        <end position="299"/>
    </location>
</feature>
<evidence type="ECO:0000256" key="3">
    <source>
        <dbReference type="ARBA" id="ARBA00022840"/>
    </source>
</evidence>
<keyword evidence="7" id="KW-1185">Reference proteome</keyword>
<proteinExistence type="predicted"/>
<evidence type="ECO:0000313" key="7">
    <source>
        <dbReference type="Proteomes" id="UP000319335"/>
    </source>
</evidence>
<keyword evidence="6" id="KW-0436">Ligase</keyword>
<sequence length="308" mass="33528">MKKLGIVVTDPHDWTAQALMQEAERRGFETYYPDLGQIETSIGRTVSHKAGDICLSELDAIVIRDMGPGKNDAHVFRFDVLRELEQSGVLIVNPPAAIQNAANKFYASCLMAGVGIPTPKTFVSQEVEKALEIIDELEDAVIKPVFGYKGIGINRIKNETVLAPDGTEEKTNAENLVNEIIDEKGMLYIQEFIENSGQDIRAFVVDGKVIGAIYRKAPEGWWLNNLSQGGTPLACELTAEQEKMCIGAAETIGAIYAGVDIIESDNGYFVLEVNATPSGAGIYKSLNINVAEHIITAIDSRLKNGALK</sequence>
<reference evidence="6 7" key="1">
    <citation type="submission" date="2019-06" db="EMBL/GenBank/DDBJ databases">
        <title>Draft genome sequence of Methanolobus vulcani B1d.</title>
        <authorList>
            <person name="Creighbaum A.J."/>
            <person name="Ticak T."/>
            <person name="Hariraju D."/>
            <person name="Arivett B.A."/>
            <person name="Ferguson D.J.Jr."/>
        </authorList>
    </citation>
    <scope>NUCLEOTIDE SEQUENCE [LARGE SCALE GENOMIC DNA]</scope>
    <source>
        <strain evidence="6 7">B1d</strain>
    </source>
</reference>
<dbReference type="SUPFAM" id="SSF56059">
    <property type="entry name" value="Glutathione synthetase ATP-binding domain-like"/>
    <property type="match status" value="1"/>
</dbReference>
<dbReference type="GO" id="GO:0005737">
    <property type="term" value="C:cytoplasm"/>
    <property type="evidence" value="ECO:0007669"/>
    <property type="project" value="TreeGrafter"/>
</dbReference>
<organism evidence="6 7">
    <name type="scientific">Methanolobus vulcani</name>
    <dbReference type="NCBI Taxonomy" id="38026"/>
    <lineage>
        <taxon>Archaea</taxon>
        <taxon>Methanobacteriati</taxon>
        <taxon>Methanobacteriota</taxon>
        <taxon>Stenosarchaea group</taxon>
        <taxon>Methanomicrobia</taxon>
        <taxon>Methanosarcinales</taxon>
        <taxon>Methanosarcinaceae</taxon>
        <taxon>Methanolobus</taxon>
    </lineage>
</organism>
<dbReference type="PROSITE" id="PS50975">
    <property type="entry name" value="ATP_GRASP"/>
    <property type="match status" value="1"/>
</dbReference>
<comment type="caution">
    <text evidence="6">The sequence shown here is derived from an EMBL/GenBank/DDBJ whole genome shotgun (WGS) entry which is preliminary data.</text>
</comment>
<dbReference type="InterPro" id="IPR016185">
    <property type="entry name" value="PreATP-grasp_dom_sf"/>
</dbReference>
<dbReference type="GO" id="GO:0016879">
    <property type="term" value="F:ligase activity, forming carbon-nitrogen bonds"/>
    <property type="evidence" value="ECO:0007669"/>
    <property type="project" value="TreeGrafter"/>
</dbReference>
<dbReference type="InterPro" id="IPR011761">
    <property type="entry name" value="ATP-grasp"/>
</dbReference>
<evidence type="ECO:0000313" key="6">
    <source>
        <dbReference type="EMBL" id="TQD26335.1"/>
    </source>
</evidence>
<keyword evidence="2 4" id="KW-0547">Nucleotide-binding</keyword>
<dbReference type="Gene3D" id="3.40.50.20">
    <property type="match status" value="1"/>
</dbReference>
<dbReference type="Gene3D" id="3.30.470.20">
    <property type="entry name" value="ATP-grasp fold, B domain"/>
    <property type="match status" value="1"/>
</dbReference>
<accession>A0A7Z8KP75</accession>
<protein>
    <submittedName>
        <fullName evidence="6">RimK family alpha-L-glutamate ligase</fullName>
    </submittedName>
</protein>
<dbReference type="EMBL" id="VIAQ01000012">
    <property type="protein sequence ID" value="TQD26335.1"/>
    <property type="molecule type" value="Genomic_DNA"/>
</dbReference>
<dbReference type="InterPro" id="IPR004666">
    <property type="entry name" value="Rp_bS6_RimK/Lys_biosynth_LsyX"/>
</dbReference>
<evidence type="ECO:0000256" key="4">
    <source>
        <dbReference type="PROSITE-ProRule" id="PRU00409"/>
    </source>
</evidence>
<evidence type="ECO:0000256" key="1">
    <source>
        <dbReference type="ARBA" id="ARBA00022723"/>
    </source>
</evidence>
<evidence type="ECO:0000259" key="5">
    <source>
        <dbReference type="PROSITE" id="PS50975"/>
    </source>
</evidence>
<dbReference type="GO" id="GO:0005524">
    <property type="term" value="F:ATP binding"/>
    <property type="evidence" value="ECO:0007669"/>
    <property type="project" value="UniProtKB-UniRule"/>
</dbReference>
<dbReference type="OrthoDB" id="33241at2157"/>